<sequence>MGYKSRKLDRSITQTLYGESSRAIVPAKPILQDVAVNRASLTTGFKDYSKEMMLLLNGQAMSHDELPKNFAPLEVVLPWWGRPPASHVFDSLLSL</sequence>
<keyword evidence="2" id="KW-1185">Reference proteome</keyword>
<dbReference type="Proteomes" id="UP000317650">
    <property type="component" value="Chromosome 5"/>
</dbReference>
<gene>
    <name evidence="1" type="ORF">C4D60_Mb05t01110</name>
</gene>
<protein>
    <submittedName>
        <fullName evidence="1">Uncharacterized protein</fullName>
    </submittedName>
</protein>
<organism evidence="1 2">
    <name type="scientific">Musa balbisiana</name>
    <name type="common">Banana</name>
    <dbReference type="NCBI Taxonomy" id="52838"/>
    <lineage>
        <taxon>Eukaryota</taxon>
        <taxon>Viridiplantae</taxon>
        <taxon>Streptophyta</taxon>
        <taxon>Embryophyta</taxon>
        <taxon>Tracheophyta</taxon>
        <taxon>Spermatophyta</taxon>
        <taxon>Magnoliopsida</taxon>
        <taxon>Liliopsida</taxon>
        <taxon>Zingiberales</taxon>
        <taxon>Musaceae</taxon>
        <taxon>Musa</taxon>
    </lineage>
</organism>
<reference evidence="1 2" key="1">
    <citation type="journal article" date="2019" name="Nat. Plants">
        <title>Genome sequencing of Musa balbisiana reveals subgenome evolution and function divergence in polyploid bananas.</title>
        <authorList>
            <person name="Yao X."/>
        </authorList>
    </citation>
    <scope>NUCLEOTIDE SEQUENCE [LARGE SCALE GENOMIC DNA]</scope>
    <source>
        <strain evidence="2">cv. DH-PKW</strain>
        <tissue evidence="1">Leaves</tissue>
    </source>
</reference>
<accession>A0A4V4H7U5</accession>
<proteinExistence type="predicted"/>
<dbReference type="EMBL" id="PYDT01000003">
    <property type="protein sequence ID" value="THU65195.1"/>
    <property type="molecule type" value="Genomic_DNA"/>
</dbReference>
<evidence type="ECO:0000313" key="2">
    <source>
        <dbReference type="Proteomes" id="UP000317650"/>
    </source>
</evidence>
<name>A0A4V4H7U5_MUSBA</name>
<comment type="caution">
    <text evidence="1">The sequence shown here is derived from an EMBL/GenBank/DDBJ whole genome shotgun (WGS) entry which is preliminary data.</text>
</comment>
<evidence type="ECO:0000313" key="1">
    <source>
        <dbReference type="EMBL" id="THU65195.1"/>
    </source>
</evidence>
<dbReference type="AlphaFoldDB" id="A0A4V4H7U5"/>